<evidence type="ECO:0000256" key="2">
    <source>
        <dbReference type="ARBA" id="ARBA00022777"/>
    </source>
</evidence>
<dbReference type="EMBL" id="JBHLXH010000002">
    <property type="protein sequence ID" value="MFC0223829.1"/>
    <property type="molecule type" value="Genomic_DNA"/>
</dbReference>
<evidence type="ECO:0000256" key="1">
    <source>
        <dbReference type="ARBA" id="ARBA00022679"/>
    </source>
</evidence>
<dbReference type="SUPFAM" id="SSF55781">
    <property type="entry name" value="GAF domain-like"/>
    <property type="match status" value="1"/>
</dbReference>
<comment type="caution">
    <text evidence="6">The sequence shown here is derived from an EMBL/GenBank/DDBJ whole genome shotgun (WGS) entry which is preliminary data.</text>
</comment>
<dbReference type="SMART" id="SM01012">
    <property type="entry name" value="ANTAR"/>
    <property type="match status" value="1"/>
</dbReference>
<keyword evidence="4" id="KW-0804">Transcription</keyword>
<evidence type="ECO:0000256" key="3">
    <source>
        <dbReference type="ARBA" id="ARBA00023015"/>
    </source>
</evidence>
<sequence length="245" mass="26199">METDDRAHLLTRLALELQSARDTEPTADAVIQQTLDLVPDADWVSLTLRSARRRFVTLAATAEVASTADELQYTLREGPCVDAALDGDWYRSGSVGDDPRWPTWGPRAAEVGVASLLSVKLATEDSVLGALNMYSGTPGAFTDRDSVDFAVLYGAHAAVALTAAREISGLHSAIHSRHTIGLAQGILMERYGLGVDASFSLLRRCSTDLHLKVADVAADIVTTRRLPVATTASPQSEPTDPASTR</sequence>
<name>A0ABV6E4V3_9ACTN</name>
<dbReference type="InterPro" id="IPR011006">
    <property type="entry name" value="CheY-like_superfamily"/>
</dbReference>
<dbReference type="RefSeq" id="WP_378519625.1">
    <property type="nucleotide sequence ID" value="NZ_CBCSDI010000062.1"/>
</dbReference>
<reference evidence="6 7" key="1">
    <citation type="submission" date="2024-09" db="EMBL/GenBank/DDBJ databases">
        <authorList>
            <person name="Sun Q."/>
            <person name="Mori K."/>
        </authorList>
    </citation>
    <scope>NUCLEOTIDE SEQUENCE [LARGE SCALE GENOMIC DNA]</scope>
    <source>
        <strain evidence="6 7">CCM 8654</strain>
    </source>
</reference>
<dbReference type="Pfam" id="PF13185">
    <property type="entry name" value="GAF_2"/>
    <property type="match status" value="1"/>
</dbReference>
<keyword evidence="2" id="KW-0418">Kinase</keyword>
<dbReference type="Gene3D" id="1.10.10.10">
    <property type="entry name" value="Winged helix-like DNA-binding domain superfamily/Winged helix DNA-binding domain"/>
    <property type="match status" value="1"/>
</dbReference>
<keyword evidence="3" id="KW-0805">Transcription regulation</keyword>
<dbReference type="InterPro" id="IPR003018">
    <property type="entry name" value="GAF"/>
</dbReference>
<evidence type="ECO:0000259" key="5">
    <source>
        <dbReference type="PROSITE" id="PS50921"/>
    </source>
</evidence>
<dbReference type="SUPFAM" id="SSF52172">
    <property type="entry name" value="CheY-like"/>
    <property type="match status" value="1"/>
</dbReference>
<organism evidence="6 7">
    <name type="scientific">Nocardioides zeicaulis</name>
    <dbReference type="NCBI Taxonomy" id="1776857"/>
    <lineage>
        <taxon>Bacteria</taxon>
        <taxon>Bacillati</taxon>
        <taxon>Actinomycetota</taxon>
        <taxon>Actinomycetes</taxon>
        <taxon>Propionibacteriales</taxon>
        <taxon>Nocardioidaceae</taxon>
        <taxon>Nocardioides</taxon>
    </lineage>
</organism>
<evidence type="ECO:0000313" key="6">
    <source>
        <dbReference type="EMBL" id="MFC0223829.1"/>
    </source>
</evidence>
<dbReference type="Gene3D" id="3.30.450.40">
    <property type="match status" value="1"/>
</dbReference>
<gene>
    <name evidence="6" type="ORF">ACFFJG_15180</name>
</gene>
<protein>
    <submittedName>
        <fullName evidence="6">GAF and ANTAR domain-containing protein</fullName>
    </submittedName>
</protein>
<keyword evidence="1" id="KW-0808">Transferase</keyword>
<dbReference type="InterPro" id="IPR012074">
    <property type="entry name" value="GAF_ANTAR"/>
</dbReference>
<evidence type="ECO:0000313" key="7">
    <source>
        <dbReference type="Proteomes" id="UP001589698"/>
    </source>
</evidence>
<keyword evidence="7" id="KW-1185">Reference proteome</keyword>
<dbReference type="InterPro" id="IPR005561">
    <property type="entry name" value="ANTAR"/>
</dbReference>
<proteinExistence type="predicted"/>
<dbReference type="PROSITE" id="PS50921">
    <property type="entry name" value="ANTAR"/>
    <property type="match status" value="1"/>
</dbReference>
<accession>A0ABV6E4V3</accession>
<dbReference type="InterPro" id="IPR036388">
    <property type="entry name" value="WH-like_DNA-bd_sf"/>
</dbReference>
<dbReference type="Pfam" id="PF03861">
    <property type="entry name" value="ANTAR"/>
    <property type="match status" value="1"/>
</dbReference>
<dbReference type="InterPro" id="IPR029016">
    <property type="entry name" value="GAF-like_dom_sf"/>
</dbReference>
<feature type="domain" description="ANTAR" evidence="5">
    <location>
        <begin position="160"/>
        <end position="221"/>
    </location>
</feature>
<dbReference type="PIRSF" id="PIRSF036625">
    <property type="entry name" value="GAF_ANTAR"/>
    <property type="match status" value="1"/>
</dbReference>
<evidence type="ECO:0000256" key="4">
    <source>
        <dbReference type="ARBA" id="ARBA00023163"/>
    </source>
</evidence>
<dbReference type="Proteomes" id="UP001589698">
    <property type="component" value="Unassembled WGS sequence"/>
</dbReference>